<keyword evidence="2" id="KW-1133">Transmembrane helix</keyword>
<gene>
    <name evidence="3" type="ORF">QLX08_008891</name>
</gene>
<feature type="region of interest" description="Disordered" evidence="1">
    <location>
        <begin position="51"/>
        <end position="74"/>
    </location>
</feature>
<name>A0AAW0ZI46_9HYME</name>
<keyword evidence="4" id="KW-1185">Reference proteome</keyword>
<organism evidence="3 4">
    <name type="scientific">Tetragonisca angustula</name>
    <dbReference type="NCBI Taxonomy" id="166442"/>
    <lineage>
        <taxon>Eukaryota</taxon>
        <taxon>Metazoa</taxon>
        <taxon>Ecdysozoa</taxon>
        <taxon>Arthropoda</taxon>
        <taxon>Hexapoda</taxon>
        <taxon>Insecta</taxon>
        <taxon>Pterygota</taxon>
        <taxon>Neoptera</taxon>
        <taxon>Endopterygota</taxon>
        <taxon>Hymenoptera</taxon>
        <taxon>Apocrita</taxon>
        <taxon>Aculeata</taxon>
        <taxon>Apoidea</taxon>
        <taxon>Anthophila</taxon>
        <taxon>Apidae</taxon>
        <taxon>Tetragonisca</taxon>
    </lineage>
</organism>
<dbReference type="EMBL" id="JAWNGG020000192">
    <property type="protein sequence ID" value="KAK9297309.1"/>
    <property type="molecule type" value="Genomic_DNA"/>
</dbReference>
<dbReference type="AlphaFoldDB" id="A0AAW0ZI46"/>
<evidence type="ECO:0000313" key="3">
    <source>
        <dbReference type="EMBL" id="KAK9297309.1"/>
    </source>
</evidence>
<proteinExistence type="predicted"/>
<accession>A0AAW0ZI46</accession>
<feature type="compositionally biased region" description="Basic and acidic residues" evidence="1">
    <location>
        <begin position="1"/>
        <end position="19"/>
    </location>
</feature>
<feature type="region of interest" description="Disordered" evidence="1">
    <location>
        <begin position="1"/>
        <end position="20"/>
    </location>
</feature>
<sequence length="113" mass="13040">MFLSSHDERDGEKTWRAEGRSCTSHELPLTRTNFNVIDILNMDLAISYPHRRKTTDAPNSEPWERSAHGGPRWNTKRTHRTLIIRVSTKQLCMYVFVSLSSLMLDSSSLDDSM</sequence>
<keyword evidence="2" id="KW-0472">Membrane</keyword>
<protein>
    <submittedName>
        <fullName evidence="3">Uncharacterized protein</fullName>
    </submittedName>
</protein>
<dbReference type="Proteomes" id="UP001432146">
    <property type="component" value="Unassembled WGS sequence"/>
</dbReference>
<feature type="transmembrane region" description="Helical" evidence="2">
    <location>
        <begin position="82"/>
        <end position="104"/>
    </location>
</feature>
<keyword evidence="2" id="KW-0812">Transmembrane</keyword>
<reference evidence="3 4" key="1">
    <citation type="submission" date="2024-05" db="EMBL/GenBank/DDBJ databases">
        <title>The nuclear and mitochondrial genome assemblies of Tetragonisca angustula (Apidae: Meliponini), a tiny yet remarkable pollinator in the Neotropics.</title>
        <authorList>
            <person name="Ferrari R."/>
            <person name="Ricardo P.C."/>
            <person name="Dias F.C."/>
            <person name="Araujo N.S."/>
            <person name="Soares D.O."/>
            <person name="Zhou Q.-S."/>
            <person name="Zhu C.-D."/>
            <person name="Coutinho L."/>
            <person name="Airas M.C."/>
            <person name="Batista T.M."/>
        </authorList>
    </citation>
    <scope>NUCLEOTIDE SEQUENCE [LARGE SCALE GENOMIC DNA]</scope>
    <source>
        <strain evidence="3">ASF017062</strain>
        <tissue evidence="3">Abdomen</tissue>
    </source>
</reference>
<comment type="caution">
    <text evidence="3">The sequence shown here is derived from an EMBL/GenBank/DDBJ whole genome shotgun (WGS) entry which is preliminary data.</text>
</comment>
<evidence type="ECO:0000313" key="4">
    <source>
        <dbReference type="Proteomes" id="UP001432146"/>
    </source>
</evidence>
<evidence type="ECO:0000256" key="2">
    <source>
        <dbReference type="SAM" id="Phobius"/>
    </source>
</evidence>
<evidence type="ECO:0000256" key="1">
    <source>
        <dbReference type="SAM" id="MobiDB-lite"/>
    </source>
</evidence>